<dbReference type="SUPFAM" id="SSF53850">
    <property type="entry name" value="Periplasmic binding protein-like II"/>
    <property type="match status" value="1"/>
</dbReference>
<dbReference type="PANTHER" id="PTHR30126:SF25">
    <property type="entry name" value="HTH-TYPE TRANSCRIPTIONAL REGULATOR METR"/>
    <property type="match status" value="1"/>
</dbReference>
<proteinExistence type="inferred from homology"/>
<dbReference type="InterPro" id="IPR036388">
    <property type="entry name" value="WH-like_DNA-bd_sf"/>
</dbReference>
<dbReference type="EMBL" id="CP120682">
    <property type="protein sequence ID" value="WKN39020.1"/>
    <property type="molecule type" value="Genomic_DNA"/>
</dbReference>
<organism evidence="6">
    <name type="scientific">Roseihalotalea indica</name>
    <dbReference type="NCBI Taxonomy" id="2867963"/>
    <lineage>
        <taxon>Bacteria</taxon>
        <taxon>Pseudomonadati</taxon>
        <taxon>Bacteroidota</taxon>
        <taxon>Cytophagia</taxon>
        <taxon>Cytophagales</taxon>
        <taxon>Catalimonadaceae</taxon>
        <taxon>Roseihalotalea</taxon>
    </lineage>
</organism>
<keyword evidence="4" id="KW-0804">Transcription</keyword>
<evidence type="ECO:0000256" key="2">
    <source>
        <dbReference type="ARBA" id="ARBA00023015"/>
    </source>
</evidence>
<evidence type="ECO:0000259" key="5">
    <source>
        <dbReference type="PROSITE" id="PS50931"/>
    </source>
</evidence>
<dbReference type="Gene3D" id="1.10.10.10">
    <property type="entry name" value="Winged helix-like DNA-binding domain superfamily/Winged helix DNA-binding domain"/>
    <property type="match status" value="1"/>
</dbReference>
<dbReference type="InterPro" id="IPR036390">
    <property type="entry name" value="WH_DNA-bd_sf"/>
</dbReference>
<comment type="similarity">
    <text evidence="1">Belongs to the LysR transcriptional regulatory family.</text>
</comment>
<dbReference type="InterPro" id="IPR000847">
    <property type="entry name" value="LysR_HTH_N"/>
</dbReference>
<dbReference type="PROSITE" id="PS50931">
    <property type="entry name" value="HTH_LYSR"/>
    <property type="match status" value="1"/>
</dbReference>
<dbReference type="AlphaFoldDB" id="A0AA49GQ93"/>
<keyword evidence="3" id="KW-0238">DNA-binding</keyword>
<dbReference type="Pfam" id="PF03466">
    <property type="entry name" value="LysR_substrate"/>
    <property type="match status" value="1"/>
</dbReference>
<protein>
    <submittedName>
        <fullName evidence="6">LysR family transcriptional regulator</fullName>
    </submittedName>
</protein>
<reference evidence="6" key="1">
    <citation type="journal article" date="2023" name="Comput. Struct. Biotechnol. J.">
        <title>Discovery of a novel marine Bacteroidetes with a rich repertoire of carbohydrate-active enzymes.</title>
        <authorList>
            <person name="Chen B."/>
            <person name="Liu G."/>
            <person name="Chen Q."/>
            <person name="Wang H."/>
            <person name="Liu L."/>
            <person name="Tang K."/>
        </authorList>
    </citation>
    <scope>NUCLEOTIDE SEQUENCE</scope>
    <source>
        <strain evidence="6">TK19036</strain>
    </source>
</reference>
<evidence type="ECO:0000256" key="4">
    <source>
        <dbReference type="ARBA" id="ARBA00023163"/>
    </source>
</evidence>
<dbReference type="FunFam" id="1.10.10.10:FF:000001">
    <property type="entry name" value="LysR family transcriptional regulator"/>
    <property type="match status" value="1"/>
</dbReference>
<feature type="domain" description="HTH lysR-type" evidence="5">
    <location>
        <begin position="2"/>
        <end position="59"/>
    </location>
</feature>
<dbReference type="PANTHER" id="PTHR30126">
    <property type="entry name" value="HTH-TYPE TRANSCRIPTIONAL REGULATOR"/>
    <property type="match status" value="1"/>
</dbReference>
<sequence length="308" mass="35149">MIEIRHLKLVCTVAEVGSLKNAAEKLFLSQSALSHQLRELEQYLQTPIFYRLNKQLVFTPAGKVLLDASKEILSKLKSTENTIQQIMDGTKGTLRIMVECYTAYHWLPMLMKEFGQEFPKVDFTIVFDGNQNPVEQLIKGELDIAIMSDYEPENSLVQVERIFDDELKVVLPAHHPLAHKDYLVAEDFEDQHLLVHSLPIESVTLASKVLIPEKINLRKITEVPITDAAVEMVKSHIGITTMPQWIFTAYEDDPAIVGLPVTPEGIKITWFAALLREADRPVYFDAFLNKMLHLARPSVENRLHEKYS</sequence>
<accession>A0AA49GQ93</accession>
<dbReference type="GO" id="GO:0003700">
    <property type="term" value="F:DNA-binding transcription factor activity"/>
    <property type="evidence" value="ECO:0007669"/>
    <property type="project" value="InterPro"/>
</dbReference>
<evidence type="ECO:0000256" key="3">
    <source>
        <dbReference type="ARBA" id="ARBA00023125"/>
    </source>
</evidence>
<name>A0AA49GQ93_9BACT</name>
<dbReference type="PRINTS" id="PR00039">
    <property type="entry name" value="HTHLYSR"/>
</dbReference>
<dbReference type="Pfam" id="PF00126">
    <property type="entry name" value="HTH_1"/>
    <property type="match status" value="1"/>
</dbReference>
<dbReference type="Gene3D" id="3.40.190.10">
    <property type="entry name" value="Periplasmic binding protein-like II"/>
    <property type="match status" value="2"/>
</dbReference>
<keyword evidence="2" id="KW-0805">Transcription regulation</keyword>
<evidence type="ECO:0000313" key="6">
    <source>
        <dbReference type="EMBL" id="WKN39020.1"/>
    </source>
</evidence>
<dbReference type="GO" id="GO:0000976">
    <property type="term" value="F:transcription cis-regulatory region binding"/>
    <property type="evidence" value="ECO:0007669"/>
    <property type="project" value="TreeGrafter"/>
</dbReference>
<dbReference type="InterPro" id="IPR005119">
    <property type="entry name" value="LysR_subst-bd"/>
</dbReference>
<reference evidence="6" key="2">
    <citation type="journal article" date="2024" name="Antonie Van Leeuwenhoek">
        <title>Roseihalotalea indica gen. nov., sp. nov., a halophilic Bacteroidetes from mesopelagic Southwest Indian Ocean with higher carbohydrate metabolic potential.</title>
        <authorList>
            <person name="Chen B."/>
            <person name="Zhang M."/>
            <person name="Lin D."/>
            <person name="Ye J."/>
            <person name="Tang K."/>
        </authorList>
    </citation>
    <scope>NUCLEOTIDE SEQUENCE</scope>
    <source>
        <strain evidence="6">TK19036</strain>
    </source>
</reference>
<evidence type="ECO:0000256" key="1">
    <source>
        <dbReference type="ARBA" id="ARBA00009437"/>
    </source>
</evidence>
<gene>
    <name evidence="6" type="ORF">K4G66_09930</name>
</gene>
<dbReference type="SUPFAM" id="SSF46785">
    <property type="entry name" value="Winged helix' DNA-binding domain"/>
    <property type="match status" value="1"/>
</dbReference>